<protein>
    <submittedName>
        <fullName evidence="2">SMI1/KNR4 family protein</fullName>
    </submittedName>
</protein>
<proteinExistence type="predicted"/>
<dbReference type="EMBL" id="VTYF01000064">
    <property type="protein sequence ID" value="NOI12337.1"/>
    <property type="molecule type" value="Genomic_DNA"/>
</dbReference>
<name>A0A7Y4B7X3_VIBAL</name>
<evidence type="ECO:0000313" key="3">
    <source>
        <dbReference type="Proteomes" id="UP000532247"/>
    </source>
</evidence>
<reference evidence="2 3" key="1">
    <citation type="submission" date="2019-09" db="EMBL/GenBank/DDBJ databases">
        <title>Draft genome sequencing and comparative genomics of hatchery-associated Vibrios.</title>
        <authorList>
            <person name="Kehlet-Delgado H."/>
            <person name="Mueller R.S."/>
        </authorList>
    </citation>
    <scope>NUCLEOTIDE SEQUENCE [LARGE SCALE GENOMIC DNA]</scope>
    <source>
        <strain evidence="2 3">081416A</strain>
    </source>
</reference>
<dbReference type="AlphaFoldDB" id="A0A7Y4B7X3"/>
<sequence>MNSKPHQKYNKRLHWYDEGKIYIKNRVLNMRSLDVMLDQFTEKEGFECFGELNDVSIHEMENQLGLSFPEPYKVFLRKYGYVEWFGHTIYGYSEDEDYLTVERTLELREDEIPSDFEKIPQNGCVLERYAGGGYYFLFSNESERSGQVALFIDELFGKEAQSWTTFEAFLEYMLSL</sequence>
<accession>A0A7Y4B7X3</accession>
<organism evidence="2 3">
    <name type="scientific">Vibrio alginolyticus</name>
    <dbReference type="NCBI Taxonomy" id="663"/>
    <lineage>
        <taxon>Bacteria</taxon>
        <taxon>Pseudomonadati</taxon>
        <taxon>Pseudomonadota</taxon>
        <taxon>Gammaproteobacteria</taxon>
        <taxon>Vibrionales</taxon>
        <taxon>Vibrionaceae</taxon>
        <taxon>Vibrio</taxon>
    </lineage>
</organism>
<dbReference type="InterPro" id="IPR037883">
    <property type="entry name" value="Knr4/Smi1-like_sf"/>
</dbReference>
<gene>
    <name evidence="2" type="ORF">F0254_26605</name>
</gene>
<dbReference type="Pfam" id="PF14568">
    <property type="entry name" value="SUKH_6"/>
    <property type="match status" value="1"/>
</dbReference>
<dbReference type="SMART" id="SM00860">
    <property type="entry name" value="SMI1_KNR4"/>
    <property type="match status" value="1"/>
</dbReference>
<comment type="caution">
    <text evidence="2">The sequence shown here is derived from an EMBL/GenBank/DDBJ whole genome shotgun (WGS) entry which is preliminary data.</text>
</comment>
<evidence type="ECO:0000259" key="1">
    <source>
        <dbReference type="SMART" id="SM00860"/>
    </source>
</evidence>
<dbReference type="Proteomes" id="UP000532247">
    <property type="component" value="Unassembled WGS sequence"/>
</dbReference>
<dbReference type="InterPro" id="IPR018958">
    <property type="entry name" value="Knr4/Smi1-like_dom"/>
</dbReference>
<feature type="domain" description="Knr4/Smi1-like" evidence="1">
    <location>
        <begin position="51"/>
        <end position="172"/>
    </location>
</feature>
<dbReference type="Gene3D" id="3.40.1580.10">
    <property type="entry name" value="SMI1/KNR4-like"/>
    <property type="match status" value="1"/>
</dbReference>
<evidence type="ECO:0000313" key="2">
    <source>
        <dbReference type="EMBL" id="NOI12337.1"/>
    </source>
</evidence>
<dbReference type="SUPFAM" id="SSF160631">
    <property type="entry name" value="SMI1/KNR4-like"/>
    <property type="match status" value="1"/>
</dbReference>